<dbReference type="PIRSF" id="PIRSF001553">
    <property type="entry name" value="SucCS_alpha"/>
    <property type="match status" value="1"/>
</dbReference>
<dbReference type="Gene3D" id="3.40.50.720">
    <property type="entry name" value="NAD(P)-binding Rossmann-like Domain"/>
    <property type="match status" value="1"/>
</dbReference>
<evidence type="ECO:0000259" key="9">
    <source>
        <dbReference type="SMART" id="SM00881"/>
    </source>
</evidence>
<feature type="domain" description="CoA-binding" evidence="9">
    <location>
        <begin position="3"/>
        <end position="98"/>
    </location>
</feature>
<evidence type="ECO:0000256" key="3">
    <source>
        <dbReference type="ARBA" id="ARBA00022598"/>
    </source>
</evidence>
<evidence type="ECO:0000313" key="10">
    <source>
        <dbReference type="EMBL" id="MBE6510007.1"/>
    </source>
</evidence>
<dbReference type="Gene3D" id="3.40.50.261">
    <property type="entry name" value="Succinyl-CoA synthetase domains"/>
    <property type="match status" value="1"/>
</dbReference>
<protein>
    <recommendedName>
        <fullName evidence="5">Succinate--CoA ligase [ADP-forming] subunit alpha</fullName>
        <ecNumber evidence="5">6.2.1.5</ecNumber>
    </recommendedName>
    <alternativeName>
        <fullName evidence="5">Succinyl-CoA synthetase subunit alpha</fullName>
        <shortName evidence="5">SCS-alpha</shortName>
    </alternativeName>
</protein>
<evidence type="ECO:0000313" key="11">
    <source>
        <dbReference type="Proteomes" id="UP000713479"/>
    </source>
</evidence>
<dbReference type="FunFam" id="3.40.50.720:FF:000277">
    <property type="entry name" value="Succinate--CoA ligase [ADP-forming] subunit alpha"/>
    <property type="match status" value="1"/>
</dbReference>
<comment type="catalytic activity">
    <reaction evidence="1">
        <text>acetate + ATP + CoA = acetyl-CoA + ADP + phosphate</text>
        <dbReference type="Rhea" id="RHEA:15081"/>
        <dbReference type="ChEBI" id="CHEBI:30089"/>
        <dbReference type="ChEBI" id="CHEBI:30616"/>
        <dbReference type="ChEBI" id="CHEBI:43474"/>
        <dbReference type="ChEBI" id="CHEBI:57287"/>
        <dbReference type="ChEBI" id="CHEBI:57288"/>
        <dbReference type="ChEBI" id="CHEBI:456216"/>
        <dbReference type="EC" id="6.2.1.13"/>
    </reaction>
</comment>
<dbReference type="Pfam" id="PF02629">
    <property type="entry name" value="CoA_binding"/>
    <property type="match status" value="1"/>
</dbReference>
<dbReference type="Pfam" id="PF00549">
    <property type="entry name" value="Ligase_CoA"/>
    <property type="match status" value="1"/>
</dbReference>
<dbReference type="GO" id="GO:0043758">
    <property type="term" value="F:acetate-CoA ligase (ADP-forming) activity"/>
    <property type="evidence" value="ECO:0007669"/>
    <property type="project" value="UniProtKB-EC"/>
</dbReference>
<evidence type="ECO:0000256" key="1">
    <source>
        <dbReference type="ARBA" id="ARBA00001619"/>
    </source>
</evidence>
<dbReference type="SMART" id="SM00881">
    <property type="entry name" value="CoA_binding"/>
    <property type="match status" value="1"/>
</dbReference>
<feature type="binding site" evidence="5">
    <location>
        <position position="157"/>
    </location>
    <ligand>
        <name>substrate</name>
        <note>ligand shared with subunit beta</note>
    </ligand>
</feature>
<dbReference type="PRINTS" id="PR01798">
    <property type="entry name" value="SCOASYNTHASE"/>
</dbReference>
<comment type="similarity">
    <text evidence="5 7">Belongs to the succinate/malate CoA ligase alpha subunit family.</text>
</comment>
<dbReference type="FunFam" id="3.40.50.261:FF:000006">
    <property type="entry name" value="Succinate--CoA ligase [ADP-forming] subunit alpha"/>
    <property type="match status" value="1"/>
</dbReference>
<dbReference type="HAMAP" id="MF_01988">
    <property type="entry name" value="Succ_CoA_alpha"/>
    <property type="match status" value="1"/>
</dbReference>
<sequence length="286" mass="30210">MILLDKNTNCLVQGITGKQGSFHTEQMLKYNTKIGAGVTPGKGGQEFLGVPIFNSIEEATEETDINSSIIFVPAKFAKDAAFESIRHLDLVVIISEHIPIHDSLEIMAYADQMGTTVIGPNTPGVISPGVGKLGIMPTHIFDEGSVGVISRSGTLTYEIASELTRAGIGQSTCVGIGGDPVIGTNYIDILKRFEADDDTEAVVLIGEIGGNAEERAAEYIKNEMTKPVVSYIAGRTAPPGKRMGHAGAIIQGNTGTVASKTEALNNAGVEVAKMPSEIVDLLKKEI</sequence>
<dbReference type="GO" id="GO:0000166">
    <property type="term" value="F:nucleotide binding"/>
    <property type="evidence" value="ECO:0007669"/>
    <property type="project" value="UniProtKB-KW"/>
</dbReference>
<reference evidence="10" key="1">
    <citation type="submission" date="2019-04" db="EMBL/GenBank/DDBJ databases">
        <title>Evolution of Biomass-Degrading Anaerobic Consortia Revealed by Metagenomics.</title>
        <authorList>
            <person name="Peng X."/>
        </authorList>
    </citation>
    <scope>NUCLEOTIDE SEQUENCE</scope>
    <source>
        <strain evidence="10">SIG13</strain>
    </source>
</reference>
<evidence type="ECO:0000256" key="2">
    <source>
        <dbReference type="ARBA" id="ARBA00022532"/>
    </source>
</evidence>
<evidence type="ECO:0000256" key="5">
    <source>
        <dbReference type="HAMAP-Rule" id="MF_01988"/>
    </source>
</evidence>
<feature type="binding site" evidence="5">
    <location>
        <position position="42"/>
    </location>
    <ligand>
        <name>CoA</name>
        <dbReference type="ChEBI" id="CHEBI:57287"/>
    </ligand>
</feature>
<dbReference type="GO" id="GO:0009361">
    <property type="term" value="C:succinate-CoA ligase complex (ADP-forming)"/>
    <property type="evidence" value="ECO:0007669"/>
    <property type="project" value="TreeGrafter"/>
</dbReference>
<dbReference type="AlphaFoldDB" id="A0A8T3VHE6"/>
<evidence type="ECO:0000256" key="8">
    <source>
        <dbReference type="RuleBase" id="RU000699"/>
    </source>
</evidence>
<comment type="pathway">
    <text evidence="5 8">Carbohydrate metabolism; tricarboxylic acid cycle; succinate from succinyl-CoA (ligase route): step 1/1.</text>
</comment>
<dbReference type="GO" id="GO:0004775">
    <property type="term" value="F:succinate-CoA ligase (ADP-forming) activity"/>
    <property type="evidence" value="ECO:0007669"/>
    <property type="project" value="UniProtKB-UniRule"/>
</dbReference>
<dbReference type="NCBIfam" id="NF004230">
    <property type="entry name" value="PRK05678.1"/>
    <property type="match status" value="1"/>
</dbReference>
<comment type="subunit">
    <text evidence="5 8">Heterotetramer of two alpha and two beta subunits.</text>
</comment>
<comment type="catalytic activity">
    <reaction evidence="5">
        <text>GTP + succinate + CoA = succinyl-CoA + GDP + phosphate</text>
        <dbReference type="Rhea" id="RHEA:22120"/>
        <dbReference type="ChEBI" id="CHEBI:30031"/>
        <dbReference type="ChEBI" id="CHEBI:37565"/>
        <dbReference type="ChEBI" id="CHEBI:43474"/>
        <dbReference type="ChEBI" id="CHEBI:57287"/>
        <dbReference type="ChEBI" id="CHEBI:57292"/>
        <dbReference type="ChEBI" id="CHEBI:58189"/>
    </reaction>
</comment>
<dbReference type="GO" id="GO:0006099">
    <property type="term" value="P:tricarboxylic acid cycle"/>
    <property type="evidence" value="ECO:0007669"/>
    <property type="project" value="UniProtKB-UniRule"/>
</dbReference>
<keyword evidence="3 5" id="KW-0436">Ligase</keyword>
<dbReference type="EMBL" id="SUTF01000002">
    <property type="protein sequence ID" value="MBE6510007.1"/>
    <property type="molecule type" value="Genomic_DNA"/>
</dbReference>
<comment type="catalytic activity">
    <reaction evidence="5 8">
        <text>succinate + ATP + CoA = succinyl-CoA + ADP + phosphate</text>
        <dbReference type="Rhea" id="RHEA:17661"/>
        <dbReference type="ChEBI" id="CHEBI:30031"/>
        <dbReference type="ChEBI" id="CHEBI:30616"/>
        <dbReference type="ChEBI" id="CHEBI:43474"/>
        <dbReference type="ChEBI" id="CHEBI:57287"/>
        <dbReference type="ChEBI" id="CHEBI:57292"/>
        <dbReference type="ChEBI" id="CHEBI:456216"/>
        <dbReference type="EC" id="6.2.1.5"/>
    </reaction>
</comment>
<comment type="caution">
    <text evidence="5">Lacks conserved residue(s) required for the propagation of feature annotation.</text>
</comment>
<dbReference type="PANTHER" id="PTHR11117">
    <property type="entry name" value="SUCCINYL-COA LIGASE SUBUNIT ALPHA"/>
    <property type="match status" value="1"/>
</dbReference>
<evidence type="ECO:0000256" key="6">
    <source>
        <dbReference type="PIRSR" id="PIRSR001553-1"/>
    </source>
</evidence>
<dbReference type="PROSITE" id="PS00399">
    <property type="entry name" value="SUCCINYL_COA_LIG_2"/>
    <property type="match status" value="1"/>
</dbReference>
<evidence type="ECO:0000256" key="7">
    <source>
        <dbReference type="RuleBase" id="RU000677"/>
    </source>
</evidence>
<keyword evidence="4 5" id="KW-0547">Nucleotide-binding</keyword>
<dbReference type="InterPro" id="IPR005810">
    <property type="entry name" value="CoA_lig_alpha"/>
</dbReference>
<dbReference type="PANTHER" id="PTHR11117:SF2">
    <property type="entry name" value="SUCCINATE--COA LIGASE [ADP_GDP-FORMING] SUBUNIT ALPHA, MITOCHONDRIAL"/>
    <property type="match status" value="1"/>
</dbReference>
<dbReference type="EC" id="6.2.1.5" evidence="5"/>
<dbReference type="GO" id="GO:0004776">
    <property type="term" value="F:succinate-CoA ligase (GDP-forming) activity"/>
    <property type="evidence" value="ECO:0007669"/>
    <property type="project" value="TreeGrafter"/>
</dbReference>
<accession>A0A8T3VHE6</accession>
<organism evidence="10 11">
    <name type="scientific">Methanobrevibacter millerae</name>
    <dbReference type="NCBI Taxonomy" id="230361"/>
    <lineage>
        <taxon>Archaea</taxon>
        <taxon>Methanobacteriati</taxon>
        <taxon>Methanobacteriota</taxon>
        <taxon>Methanomada group</taxon>
        <taxon>Methanobacteria</taxon>
        <taxon>Methanobacteriales</taxon>
        <taxon>Methanobacteriaceae</taxon>
        <taxon>Methanobrevibacter</taxon>
    </lineage>
</organism>
<dbReference type="InterPro" id="IPR017440">
    <property type="entry name" value="Cit_synth/succinyl-CoA_lig_AS"/>
</dbReference>
<dbReference type="SUPFAM" id="SSF52210">
    <property type="entry name" value="Succinyl-CoA synthetase domains"/>
    <property type="match status" value="1"/>
</dbReference>
<feature type="active site" description="Tele-phosphohistidine intermediate" evidence="5 6">
    <location>
        <position position="245"/>
    </location>
</feature>
<dbReference type="InterPro" id="IPR033847">
    <property type="entry name" value="Citrt_syn/SCS-alpha_CS"/>
</dbReference>
<dbReference type="InterPro" id="IPR016102">
    <property type="entry name" value="Succinyl-CoA_synth-like"/>
</dbReference>
<dbReference type="NCBIfam" id="TIGR01019">
    <property type="entry name" value="sucCoAalpha"/>
    <property type="match status" value="1"/>
</dbReference>
<proteinExistence type="inferred from homology"/>
<gene>
    <name evidence="5 10" type="primary">sucD</name>
    <name evidence="10" type="ORF">E7Z74_01870</name>
</gene>
<dbReference type="InterPro" id="IPR036291">
    <property type="entry name" value="NAD(P)-bd_dom_sf"/>
</dbReference>
<dbReference type="SUPFAM" id="SSF51735">
    <property type="entry name" value="NAD(P)-binding Rossmann-fold domains"/>
    <property type="match status" value="1"/>
</dbReference>
<name>A0A8T3VHE6_9EURY</name>
<dbReference type="InterPro" id="IPR005811">
    <property type="entry name" value="SUCC_ACL_C"/>
</dbReference>
<dbReference type="Proteomes" id="UP000713479">
    <property type="component" value="Unassembled WGS sequence"/>
</dbReference>
<comment type="function">
    <text evidence="5 8">Succinyl-CoA synthetase functions in the citric acid cycle (TCA), coupling the hydrolysis of succinyl-CoA to the synthesis of either ATP or GTP and thus represents the only step of substrate-level phosphorylation in the TCA. The alpha subunit of the enzyme binds the substrates coenzyme A and phosphate, while succinate binding and nucleotide specificity is provided by the beta subunit.</text>
</comment>
<feature type="binding site" evidence="5">
    <location>
        <begin position="16"/>
        <end position="19"/>
    </location>
    <ligand>
        <name>CoA</name>
        <dbReference type="ChEBI" id="CHEBI:57287"/>
    </ligand>
</feature>
<keyword evidence="2 5" id="KW-0816">Tricarboxylic acid cycle</keyword>
<dbReference type="PROSITE" id="PS01216">
    <property type="entry name" value="SUCCINYL_COA_LIG_1"/>
    <property type="match status" value="1"/>
</dbReference>
<evidence type="ECO:0000256" key="4">
    <source>
        <dbReference type="ARBA" id="ARBA00022741"/>
    </source>
</evidence>
<comment type="caution">
    <text evidence="10">The sequence shown here is derived from an EMBL/GenBank/DDBJ whole genome shotgun (WGS) entry which is preliminary data.</text>
</comment>
<dbReference type="InterPro" id="IPR003781">
    <property type="entry name" value="CoA-bd"/>
</dbReference>